<dbReference type="GO" id="GO:0009847">
    <property type="term" value="P:spore germination"/>
    <property type="evidence" value="ECO:0007669"/>
    <property type="project" value="InterPro"/>
</dbReference>
<feature type="domain" description="Spore germination protein N-terminal" evidence="9">
    <location>
        <begin position="36"/>
        <end position="211"/>
    </location>
</feature>
<dbReference type="EMBL" id="HG810024">
    <property type="protein sequence ID" value="CDN39619.1"/>
    <property type="molecule type" value="Genomic_DNA"/>
</dbReference>
<name>W8YDK2_BACTU</name>
<dbReference type="Proteomes" id="UP000030682">
    <property type="component" value="Unassembled WGS sequence"/>
</dbReference>
<feature type="domain" description="Spore germination GerAC-like C-terminal" evidence="8">
    <location>
        <begin position="232"/>
        <end position="306"/>
    </location>
</feature>
<dbReference type="GO" id="GO:0016020">
    <property type="term" value="C:membrane"/>
    <property type="evidence" value="ECO:0007669"/>
    <property type="project" value="UniProtKB-SubCell"/>
</dbReference>
<accession>W8YDK2</accession>
<evidence type="ECO:0000256" key="2">
    <source>
        <dbReference type="ARBA" id="ARBA00007886"/>
    </source>
</evidence>
<dbReference type="HOGENOM" id="CLU_051140_2_0_9"/>
<gene>
    <name evidence="10" type="ORF">BTDB27_p000282</name>
</gene>
<keyword evidence="6" id="KW-0564">Palmitate</keyword>
<reference evidence="10" key="2">
    <citation type="submission" date="2014-01" db="EMBL/GenBank/DDBJ databases">
        <authorList>
            <person name="Aslett M."/>
        </authorList>
    </citation>
    <scope>NUCLEOTIDE SEQUENCE [LARGE SCALE GENOMIC DNA]</scope>
    <source>
        <strain evidence="10">DB27</strain>
    </source>
</reference>
<keyword evidence="5" id="KW-0472">Membrane</keyword>
<dbReference type="Pfam" id="PF05504">
    <property type="entry name" value="Spore_GerAC"/>
    <property type="match status" value="1"/>
</dbReference>
<reference evidence="10" key="1">
    <citation type="submission" date="2014-01" db="EMBL/GenBank/DDBJ databases">
        <title>Draft genome sequence of highly nematicidal Bacillus thuringiensis DB27.</title>
        <authorList>
            <person name="Iatsenko I."/>
            <person name="Pickard D."/>
            <person name="Corton C."/>
            <person name="Dougan G."/>
            <person name="Sommer R.J."/>
        </authorList>
    </citation>
    <scope>NUCLEOTIDE SEQUENCE [LARGE SCALE GENOMIC DNA]</scope>
    <source>
        <strain evidence="10">DB27</strain>
    </source>
</reference>
<dbReference type="AlphaFoldDB" id="W8YDK2"/>
<comment type="subcellular location">
    <subcellularLocation>
        <location evidence="1">Membrane</location>
        <topology evidence="1">Lipid-anchor</topology>
    </subcellularLocation>
</comment>
<dbReference type="NCBIfam" id="TIGR02887">
    <property type="entry name" value="spore_ger_x_C"/>
    <property type="match status" value="1"/>
</dbReference>
<evidence type="ECO:0000256" key="3">
    <source>
        <dbReference type="ARBA" id="ARBA00022544"/>
    </source>
</evidence>
<evidence type="ECO:0000256" key="1">
    <source>
        <dbReference type="ARBA" id="ARBA00004635"/>
    </source>
</evidence>
<dbReference type="InterPro" id="IPR046953">
    <property type="entry name" value="Spore_GerAC-like_C"/>
</dbReference>
<protein>
    <recommendedName>
        <fullName evidence="11">Spore germination protein XC</fullName>
    </recommendedName>
</protein>
<evidence type="ECO:0000256" key="5">
    <source>
        <dbReference type="ARBA" id="ARBA00023136"/>
    </source>
</evidence>
<dbReference type="InterPro" id="IPR057336">
    <property type="entry name" value="GerAC_N"/>
</dbReference>
<dbReference type="Pfam" id="PF25198">
    <property type="entry name" value="Spore_GerAC_N"/>
    <property type="match status" value="1"/>
</dbReference>
<evidence type="ECO:0008006" key="11">
    <source>
        <dbReference type="Google" id="ProtNLM"/>
    </source>
</evidence>
<dbReference type="PANTHER" id="PTHR35789:SF1">
    <property type="entry name" value="SPORE GERMINATION PROTEIN B3"/>
    <property type="match status" value="1"/>
</dbReference>
<comment type="similarity">
    <text evidence="2">Belongs to the GerABKC lipoprotein family.</text>
</comment>
<proteinExistence type="inferred from homology"/>
<keyword evidence="7" id="KW-0449">Lipoprotein</keyword>
<evidence type="ECO:0000259" key="9">
    <source>
        <dbReference type="Pfam" id="PF25198"/>
    </source>
</evidence>
<evidence type="ECO:0000259" key="8">
    <source>
        <dbReference type="Pfam" id="PF05504"/>
    </source>
</evidence>
<dbReference type="PANTHER" id="PTHR35789">
    <property type="entry name" value="SPORE GERMINATION PROTEIN B3"/>
    <property type="match status" value="1"/>
</dbReference>
<organism evidence="10">
    <name type="scientific">Bacillus thuringiensis DB27</name>
    <dbReference type="NCBI Taxonomy" id="1431339"/>
    <lineage>
        <taxon>Bacteria</taxon>
        <taxon>Bacillati</taxon>
        <taxon>Bacillota</taxon>
        <taxon>Bacilli</taxon>
        <taxon>Bacillales</taxon>
        <taxon>Bacillaceae</taxon>
        <taxon>Bacillus</taxon>
        <taxon>Bacillus cereus group</taxon>
    </lineage>
</organism>
<evidence type="ECO:0000256" key="7">
    <source>
        <dbReference type="ARBA" id="ARBA00023288"/>
    </source>
</evidence>
<evidence type="ECO:0000313" key="10">
    <source>
        <dbReference type="EMBL" id="CDN39619.1"/>
    </source>
</evidence>
<evidence type="ECO:0000256" key="4">
    <source>
        <dbReference type="ARBA" id="ARBA00022729"/>
    </source>
</evidence>
<sequence>MQMIIQGKETRQMRLNKKWRLLLLFIMFFLVTGCWDKRESEHVLFINTLGIDFKDNHYIIYPQFINFTNMAKQEGPANRNYSPTYVGKGEGKLLYDAAFDFYKSSQQKISWEHIKSIVVTERFLKHGNLNQLNDFFSRFFQFRNTMWVFGTTEPLENILSTNNLFNISSLYTLMNLPQETIRQYANVDPLQLYMFRSNYYEPGMTIRIPFLATTTKHWKQGHKAFRMLEFNGYGCIAAKSYVNHLNDSDIAGVRWTNKNTNRAPLLLKVKNQDIGELILKNPKIDTKVSIEKGNPHIVMNISLEGDAYT</sequence>
<evidence type="ECO:0000256" key="6">
    <source>
        <dbReference type="ARBA" id="ARBA00023139"/>
    </source>
</evidence>
<keyword evidence="4" id="KW-0732">Signal</keyword>
<keyword evidence="3" id="KW-0309">Germination</keyword>
<dbReference type="InterPro" id="IPR008844">
    <property type="entry name" value="Spore_GerAC-like"/>
</dbReference>